<dbReference type="PATRIC" id="fig|926556.3.peg.4829"/>
<evidence type="ECO:0000256" key="1">
    <source>
        <dbReference type="SAM" id="SignalP"/>
    </source>
</evidence>
<evidence type="ECO:0000313" key="3">
    <source>
        <dbReference type="Proteomes" id="UP000010796"/>
    </source>
</evidence>
<dbReference type="STRING" id="926556.Echvi_4568"/>
<feature type="signal peptide" evidence="1">
    <location>
        <begin position="1"/>
        <end position="21"/>
    </location>
</feature>
<feature type="chain" id="PRO_5003942409" description="DUF4374 domain-containing protein" evidence="1">
    <location>
        <begin position="22"/>
        <end position="409"/>
    </location>
</feature>
<dbReference type="Pfam" id="PF14298">
    <property type="entry name" value="DUF4374"/>
    <property type="match status" value="2"/>
</dbReference>
<evidence type="ECO:0000313" key="2">
    <source>
        <dbReference type="EMBL" id="AGA80741.1"/>
    </source>
</evidence>
<sequence>MRTRLNTWLGASALAAFTLMGCTNDETDGPVGNVSERFVIASTPTASDGVADYLLTAESLTSGTISTVGSGIEQDGTYRYYTTINNKFFSLLYGQGNPGAVTTYELNSQGQLTKLSDFQAETVQAFAEVDDDLLMMKIPRSGAEDATWYQMDTDLLQITNDGLTNIVDVANNGERAHFTWLTQVGDKVFAPYMSIKGCCDDTFGTNYPDSAWIAVYDYPSMELEKVIKDDRTSYIGRYFTEGLTVVENGDIYAFSSGVATTNGEAASSLPSAFLRINAGETEFDESYYFNIEAVADGYHVTDKTYLGNGNFVVNMHNVKGAYTTGSRLAIVNVHDESFEWVTGTPDPESVLRVTTNNYSLMDGNTAYIGFTTEEGSWVYEVDAASATASQGLKVEGGTITAISKLDVAE</sequence>
<gene>
    <name evidence="2" type="ordered locus">Echvi_4568</name>
</gene>
<name>L0G6V5_ECHVK</name>
<dbReference type="InterPro" id="IPR025401">
    <property type="entry name" value="DUF4374"/>
</dbReference>
<keyword evidence="1" id="KW-0732">Signal</keyword>
<reference evidence="3" key="1">
    <citation type="submission" date="2012-02" db="EMBL/GenBank/DDBJ databases">
        <title>The complete genome of Echinicola vietnamensis DSM 17526.</title>
        <authorList>
            <person name="Lucas S."/>
            <person name="Copeland A."/>
            <person name="Lapidus A."/>
            <person name="Glavina del Rio T."/>
            <person name="Dalin E."/>
            <person name="Tice H."/>
            <person name="Bruce D."/>
            <person name="Goodwin L."/>
            <person name="Pitluck S."/>
            <person name="Peters L."/>
            <person name="Ovchinnikova G."/>
            <person name="Teshima H."/>
            <person name="Kyrpides N."/>
            <person name="Mavromatis K."/>
            <person name="Ivanova N."/>
            <person name="Brettin T."/>
            <person name="Detter J.C."/>
            <person name="Han C."/>
            <person name="Larimer F."/>
            <person name="Land M."/>
            <person name="Hauser L."/>
            <person name="Markowitz V."/>
            <person name="Cheng J.-F."/>
            <person name="Hugenholtz P."/>
            <person name="Woyke T."/>
            <person name="Wu D."/>
            <person name="Brambilla E."/>
            <person name="Klenk H.-P."/>
            <person name="Eisen J.A."/>
        </authorList>
    </citation>
    <scope>NUCLEOTIDE SEQUENCE [LARGE SCALE GENOMIC DNA]</scope>
    <source>
        <strain evidence="3">DSM 17526 / LMG 23754 / KMM 6221</strain>
    </source>
</reference>
<dbReference type="KEGG" id="evi:Echvi_4568"/>
<accession>L0G6V5</accession>
<dbReference type="AlphaFoldDB" id="L0G6V5"/>
<proteinExistence type="predicted"/>
<dbReference type="EMBL" id="CP003346">
    <property type="protein sequence ID" value="AGA80741.1"/>
    <property type="molecule type" value="Genomic_DNA"/>
</dbReference>
<dbReference type="OrthoDB" id="738440at2"/>
<organism evidence="2 3">
    <name type="scientific">Echinicola vietnamensis (strain DSM 17526 / LMG 23754 / KMM 6221)</name>
    <dbReference type="NCBI Taxonomy" id="926556"/>
    <lineage>
        <taxon>Bacteria</taxon>
        <taxon>Pseudomonadati</taxon>
        <taxon>Bacteroidota</taxon>
        <taxon>Cytophagia</taxon>
        <taxon>Cytophagales</taxon>
        <taxon>Cyclobacteriaceae</taxon>
        <taxon>Echinicola</taxon>
    </lineage>
</organism>
<dbReference type="RefSeq" id="WP_015268263.1">
    <property type="nucleotide sequence ID" value="NC_019904.1"/>
</dbReference>
<dbReference type="Proteomes" id="UP000010796">
    <property type="component" value="Chromosome"/>
</dbReference>
<dbReference type="eggNOG" id="COG4166">
    <property type="taxonomic scope" value="Bacteria"/>
</dbReference>
<dbReference type="PROSITE" id="PS51257">
    <property type="entry name" value="PROKAR_LIPOPROTEIN"/>
    <property type="match status" value="1"/>
</dbReference>
<dbReference type="HOGENOM" id="CLU_047524_0_0_10"/>
<protein>
    <recommendedName>
        <fullName evidence="4">DUF4374 domain-containing protein</fullName>
    </recommendedName>
</protein>
<evidence type="ECO:0008006" key="4">
    <source>
        <dbReference type="Google" id="ProtNLM"/>
    </source>
</evidence>
<keyword evidence="3" id="KW-1185">Reference proteome</keyword>